<feature type="transmembrane region" description="Helical" evidence="1">
    <location>
        <begin position="35"/>
        <end position="58"/>
    </location>
</feature>
<dbReference type="EMBL" id="AP022588">
    <property type="protein sequence ID" value="BBY28173.1"/>
    <property type="molecule type" value="Genomic_DNA"/>
</dbReference>
<evidence type="ECO:0000313" key="3">
    <source>
        <dbReference type="Proteomes" id="UP000467193"/>
    </source>
</evidence>
<keyword evidence="1" id="KW-1133">Transmembrane helix</keyword>
<name>A0A7I7QP73_9MYCO</name>
<proteinExistence type="predicted"/>
<keyword evidence="1" id="KW-0812">Transmembrane</keyword>
<sequence>MSDAFEGPGSVSDQHGGTDVIGSTGGSGGRVADTVVSVLLMLAQVGLWPIAFMLFIALPMSIDNCAYVDCGDEAWIGRAMWTAVGSIPVGVFFVGLAIYYLARRRVAFWAPLLGCVIQLTMLWGAYAMADLAGPI</sequence>
<accession>A0A7I7QP73</accession>
<evidence type="ECO:0000313" key="2">
    <source>
        <dbReference type="EMBL" id="BBY28173.1"/>
    </source>
</evidence>
<reference evidence="2 3" key="1">
    <citation type="journal article" date="2019" name="Emerg. Microbes Infect.">
        <title>Comprehensive subspecies identification of 175 nontuberculous mycobacteria species based on 7547 genomic profiles.</title>
        <authorList>
            <person name="Matsumoto Y."/>
            <person name="Kinjo T."/>
            <person name="Motooka D."/>
            <person name="Nabeya D."/>
            <person name="Jung N."/>
            <person name="Uechi K."/>
            <person name="Horii T."/>
            <person name="Iida T."/>
            <person name="Fujita J."/>
            <person name="Nakamura S."/>
        </authorList>
    </citation>
    <scope>NUCLEOTIDE SEQUENCE [LARGE SCALE GENOMIC DNA]</scope>
    <source>
        <strain evidence="2 3">JCM 17899</strain>
    </source>
</reference>
<evidence type="ECO:0000256" key="1">
    <source>
        <dbReference type="SAM" id="Phobius"/>
    </source>
</evidence>
<keyword evidence="1" id="KW-0472">Membrane</keyword>
<organism evidence="2 3">
    <name type="scientific">Mycolicibacterium sediminis</name>
    <dbReference type="NCBI Taxonomy" id="1286180"/>
    <lineage>
        <taxon>Bacteria</taxon>
        <taxon>Bacillati</taxon>
        <taxon>Actinomycetota</taxon>
        <taxon>Actinomycetes</taxon>
        <taxon>Mycobacteriales</taxon>
        <taxon>Mycobacteriaceae</taxon>
        <taxon>Mycolicibacterium</taxon>
    </lineage>
</organism>
<dbReference type="AlphaFoldDB" id="A0A7I7QP73"/>
<feature type="transmembrane region" description="Helical" evidence="1">
    <location>
        <begin position="108"/>
        <end position="129"/>
    </location>
</feature>
<protein>
    <submittedName>
        <fullName evidence="2">Uncharacterized protein</fullName>
    </submittedName>
</protein>
<dbReference type="RefSeq" id="WP_163796945.1">
    <property type="nucleotide sequence ID" value="NZ_AP022588.1"/>
</dbReference>
<feature type="transmembrane region" description="Helical" evidence="1">
    <location>
        <begin position="79"/>
        <end position="102"/>
    </location>
</feature>
<keyword evidence="3" id="KW-1185">Reference proteome</keyword>
<dbReference type="Proteomes" id="UP000467193">
    <property type="component" value="Chromosome"/>
</dbReference>
<dbReference type="KEGG" id="msei:MSEDJ_22690"/>
<gene>
    <name evidence="2" type="ORF">MSEDJ_22690</name>
</gene>